<name>A0A6L5QMG6_9BURK</name>
<reference evidence="2 3" key="1">
    <citation type="submission" date="2019-11" db="EMBL/GenBank/DDBJ databases">
        <title>Novel species isolated from a subtropical stream in China.</title>
        <authorList>
            <person name="Lu H."/>
        </authorList>
    </citation>
    <scope>NUCLEOTIDE SEQUENCE [LARGE SCALE GENOMIC DNA]</scope>
    <source>
        <strain evidence="2 3">FT25W</strain>
    </source>
</reference>
<organism evidence="2 3">
    <name type="scientific">Duganella alba</name>
    <dbReference type="NCBI Taxonomy" id="2666081"/>
    <lineage>
        <taxon>Bacteria</taxon>
        <taxon>Pseudomonadati</taxon>
        <taxon>Pseudomonadota</taxon>
        <taxon>Betaproteobacteria</taxon>
        <taxon>Burkholderiales</taxon>
        <taxon>Oxalobacteraceae</taxon>
        <taxon>Telluria group</taxon>
        <taxon>Duganella</taxon>
    </lineage>
</organism>
<evidence type="ECO:0000256" key="1">
    <source>
        <dbReference type="SAM" id="Phobius"/>
    </source>
</evidence>
<dbReference type="AlphaFoldDB" id="A0A6L5QMG6"/>
<keyword evidence="1" id="KW-1133">Transmembrane helix</keyword>
<evidence type="ECO:0000313" key="2">
    <source>
        <dbReference type="EMBL" id="MRX10638.1"/>
    </source>
</evidence>
<evidence type="ECO:0000313" key="3">
    <source>
        <dbReference type="Proteomes" id="UP000481037"/>
    </source>
</evidence>
<comment type="caution">
    <text evidence="2">The sequence shown here is derived from an EMBL/GenBank/DDBJ whole genome shotgun (WGS) entry which is preliminary data.</text>
</comment>
<protein>
    <recommendedName>
        <fullName evidence="4">DUF4386 family protein</fullName>
    </recommendedName>
</protein>
<proteinExistence type="predicted"/>
<dbReference type="EMBL" id="WKJM01000022">
    <property type="protein sequence ID" value="MRX10638.1"/>
    <property type="molecule type" value="Genomic_DNA"/>
</dbReference>
<feature type="transmembrane region" description="Helical" evidence="1">
    <location>
        <begin position="110"/>
        <end position="131"/>
    </location>
</feature>
<sequence length="196" mass="21066">MKLLSRVAAFAIVGVVLLIMLALFHHPIATSKVELAQQAVRDNQVHGILIALLAILASALAVLSEALKERSGALYVYRLGCVLLGVAMLLDGFVTPLLADTDVATVLRPIGVTIQVFSKAGFVAQSAAILLWSCTAWRRVRWFAVLGVLAAIVPAAWILFGDLLLTPRSLMAVFGAHAAWYLSAAWVLHRFSRPSA</sequence>
<feature type="transmembrane region" description="Helical" evidence="1">
    <location>
        <begin position="7"/>
        <end position="25"/>
    </location>
</feature>
<keyword evidence="3" id="KW-1185">Reference proteome</keyword>
<dbReference type="Proteomes" id="UP000481037">
    <property type="component" value="Unassembled WGS sequence"/>
</dbReference>
<accession>A0A6L5QMG6</accession>
<feature type="transmembrane region" description="Helical" evidence="1">
    <location>
        <begin position="75"/>
        <end position="98"/>
    </location>
</feature>
<feature type="transmembrane region" description="Helical" evidence="1">
    <location>
        <begin position="143"/>
        <end position="164"/>
    </location>
</feature>
<keyword evidence="1" id="KW-0472">Membrane</keyword>
<gene>
    <name evidence="2" type="ORF">GJ697_22655</name>
</gene>
<dbReference type="RefSeq" id="WP_154362788.1">
    <property type="nucleotide sequence ID" value="NZ_WKJM01000022.1"/>
</dbReference>
<keyword evidence="1" id="KW-0812">Transmembrane</keyword>
<feature type="transmembrane region" description="Helical" evidence="1">
    <location>
        <begin position="45"/>
        <end position="63"/>
    </location>
</feature>
<feature type="transmembrane region" description="Helical" evidence="1">
    <location>
        <begin position="170"/>
        <end position="188"/>
    </location>
</feature>
<evidence type="ECO:0008006" key="4">
    <source>
        <dbReference type="Google" id="ProtNLM"/>
    </source>
</evidence>